<reference evidence="7 8" key="1">
    <citation type="submission" date="2018-11" db="EMBL/GenBank/DDBJ databases">
        <title>Genome sequence of Saitozyma podzolica DSM 27192.</title>
        <authorList>
            <person name="Aliyu H."/>
            <person name="Gorte O."/>
            <person name="Ochsenreither K."/>
        </authorList>
    </citation>
    <scope>NUCLEOTIDE SEQUENCE [LARGE SCALE GENOMIC DNA]</scope>
    <source>
        <strain evidence="7 8">DSM 27192</strain>
    </source>
</reference>
<accession>A0A427YU43</accession>
<evidence type="ECO:0000313" key="8">
    <source>
        <dbReference type="Proteomes" id="UP000279259"/>
    </source>
</evidence>
<sequence length="475" mass="51657">MTDLASGHRTGGPSDEWVYHLDVIQQPQRARACGFGDKDRRPLSPPPIIRLWVTTRTGEQVDISLVNIHFLVLMVDLWSADGQQQRSIVMHPSAQIARPPSPPPAAPHSYDPHLPYGPAPSSRPGSSESKPTAFASTHPTFSGARPPHLPIPSPQSSWSTVPTPRPQTSRAQSYVGRPPSLLVAEATRPFTAPSPSPHSKPLALSPDRQAFTLPPLHTITETFGRPGGSPSRLTLPSMQAGPSRGSTSSSSHEPRGSWSTEPSRSSSDFGFTRPGTSSTWQTSGSSAYEYNDHRKDPRVTGVAYPPSSPGFREDVVTPTFPGHSYIPDPYYNQQEVPRLQPTPPESSYSRVLVGSLCTVCQKLQDEHGRAGLFFFAHDLGVRTEGTFRLKFSLANLSSLMPGPAYPGQSTPVLAEIYSEAFTVFSAKRFPGVIPTTELTRVFARQNVRLPTRQRRARDDSPVGGEGEAMSGDEDD</sequence>
<gene>
    <name evidence="7" type="ORF">EHS25_004383</name>
</gene>
<feature type="compositionally biased region" description="Polar residues" evidence="5">
    <location>
        <begin position="154"/>
        <end position="172"/>
    </location>
</feature>
<keyword evidence="3" id="KW-0804">Transcription</keyword>
<feature type="compositionally biased region" description="Low complexity" evidence="5">
    <location>
        <begin position="241"/>
        <end position="251"/>
    </location>
</feature>
<feature type="compositionally biased region" description="Low complexity" evidence="5">
    <location>
        <begin position="275"/>
        <end position="286"/>
    </location>
</feature>
<keyword evidence="4" id="KW-0539">Nucleus</keyword>
<evidence type="ECO:0000256" key="3">
    <source>
        <dbReference type="ARBA" id="ARBA00023163"/>
    </source>
</evidence>
<keyword evidence="8" id="KW-1185">Reference proteome</keyword>
<dbReference type="OrthoDB" id="1746739at2759"/>
<evidence type="ECO:0000256" key="4">
    <source>
        <dbReference type="ARBA" id="ARBA00023242"/>
    </source>
</evidence>
<evidence type="ECO:0000256" key="2">
    <source>
        <dbReference type="ARBA" id="ARBA00023015"/>
    </source>
</evidence>
<dbReference type="STRING" id="1890683.A0A427YU43"/>
<dbReference type="PROSITE" id="PS51821">
    <property type="entry name" value="VELVET"/>
    <property type="match status" value="1"/>
</dbReference>
<dbReference type="PANTHER" id="PTHR33572:SF3">
    <property type="entry name" value="VELVET COMPLEX SUBUNIT B"/>
    <property type="match status" value="1"/>
</dbReference>
<feature type="compositionally biased region" description="Polar residues" evidence="5">
    <location>
        <begin position="258"/>
        <end position="269"/>
    </location>
</feature>
<dbReference type="EMBL" id="RSCD01000002">
    <property type="protein sequence ID" value="RSH94579.1"/>
    <property type="molecule type" value="Genomic_DNA"/>
</dbReference>
<feature type="region of interest" description="Disordered" evidence="5">
    <location>
        <begin position="94"/>
        <end position="177"/>
    </location>
</feature>
<dbReference type="InterPro" id="IPR038491">
    <property type="entry name" value="Velvet_dom_sf"/>
</dbReference>
<feature type="compositionally biased region" description="Polar residues" evidence="5">
    <location>
        <begin position="123"/>
        <end position="140"/>
    </location>
</feature>
<comment type="subcellular location">
    <subcellularLocation>
        <location evidence="1">Nucleus</location>
    </subcellularLocation>
</comment>
<feature type="region of interest" description="Disordered" evidence="5">
    <location>
        <begin position="450"/>
        <end position="475"/>
    </location>
</feature>
<dbReference type="AlphaFoldDB" id="A0A427YU43"/>
<evidence type="ECO:0000256" key="1">
    <source>
        <dbReference type="ARBA" id="ARBA00004123"/>
    </source>
</evidence>
<dbReference type="Proteomes" id="UP000279259">
    <property type="component" value="Unassembled WGS sequence"/>
</dbReference>
<evidence type="ECO:0000259" key="6">
    <source>
        <dbReference type="PROSITE" id="PS51821"/>
    </source>
</evidence>
<evidence type="ECO:0000256" key="5">
    <source>
        <dbReference type="SAM" id="MobiDB-lite"/>
    </source>
</evidence>
<protein>
    <recommendedName>
        <fullName evidence="6">Velvet domain-containing protein</fullName>
    </recommendedName>
</protein>
<proteinExistence type="predicted"/>
<dbReference type="Pfam" id="PF11754">
    <property type="entry name" value="Velvet"/>
    <property type="match status" value="1"/>
</dbReference>
<dbReference type="InterPro" id="IPR037525">
    <property type="entry name" value="Velvet_dom"/>
</dbReference>
<evidence type="ECO:0000313" key="7">
    <source>
        <dbReference type="EMBL" id="RSH94579.1"/>
    </source>
</evidence>
<name>A0A427YU43_9TREE</name>
<dbReference type="InterPro" id="IPR021740">
    <property type="entry name" value="Velvet"/>
</dbReference>
<comment type="caution">
    <text evidence="7">The sequence shown here is derived from an EMBL/GenBank/DDBJ whole genome shotgun (WGS) entry which is preliminary data.</text>
</comment>
<feature type="region of interest" description="Disordered" evidence="5">
    <location>
        <begin position="218"/>
        <end position="310"/>
    </location>
</feature>
<dbReference type="GO" id="GO:0005634">
    <property type="term" value="C:nucleus"/>
    <property type="evidence" value="ECO:0007669"/>
    <property type="project" value="UniProtKB-SubCell"/>
</dbReference>
<organism evidence="7 8">
    <name type="scientific">Saitozyma podzolica</name>
    <dbReference type="NCBI Taxonomy" id="1890683"/>
    <lineage>
        <taxon>Eukaryota</taxon>
        <taxon>Fungi</taxon>
        <taxon>Dikarya</taxon>
        <taxon>Basidiomycota</taxon>
        <taxon>Agaricomycotina</taxon>
        <taxon>Tremellomycetes</taxon>
        <taxon>Tremellales</taxon>
        <taxon>Trimorphomycetaceae</taxon>
        <taxon>Saitozyma</taxon>
    </lineage>
</organism>
<keyword evidence="2" id="KW-0805">Transcription regulation</keyword>
<dbReference type="Gene3D" id="2.60.40.3960">
    <property type="entry name" value="Velvet domain"/>
    <property type="match status" value="2"/>
</dbReference>
<dbReference type="PANTHER" id="PTHR33572">
    <property type="entry name" value="SPORE DEVELOPMENT REGULATOR VOSA"/>
    <property type="match status" value="1"/>
</dbReference>
<feature type="domain" description="Velvet" evidence="6">
    <location>
        <begin position="14"/>
        <end position="452"/>
    </location>
</feature>